<dbReference type="OrthoDB" id="3536566at2"/>
<feature type="transmembrane region" description="Helical" evidence="1">
    <location>
        <begin position="120"/>
        <end position="140"/>
    </location>
</feature>
<proteinExistence type="predicted"/>
<keyword evidence="1" id="KW-0812">Transmembrane</keyword>
<dbReference type="RefSeq" id="WP_142257916.1">
    <property type="nucleotide sequence ID" value="NZ_BMPV01000004.1"/>
</dbReference>
<protein>
    <submittedName>
        <fullName evidence="2">Uncharacterized protein</fullName>
    </submittedName>
</protein>
<dbReference type="AlphaFoldDB" id="A0A543ISS0"/>
<comment type="caution">
    <text evidence="2">The sequence shown here is derived from an EMBL/GenBank/DDBJ whole genome shotgun (WGS) entry which is preliminary data.</text>
</comment>
<evidence type="ECO:0000313" key="3">
    <source>
        <dbReference type="Proteomes" id="UP000319213"/>
    </source>
</evidence>
<keyword evidence="3" id="KW-1185">Reference proteome</keyword>
<keyword evidence="1" id="KW-1133">Transmembrane helix</keyword>
<dbReference type="EMBL" id="VFPQ01000001">
    <property type="protein sequence ID" value="TQM73629.1"/>
    <property type="molecule type" value="Genomic_DNA"/>
</dbReference>
<dbReference type="Proteomes" id="UP000319213">
    <property type="component" value="Unassembled WGS sequence"/>
</dbReference>
<name>A0A543ISS0_9ACTN</name>
<gene>
    <name evidence="2" type="ORF">FHX40_0281</name>
</gene>
<organism evidence="2 3">
    <name type="scientific">Thermopolyspora flexuosa</name>
    <dbReference type="NCBI Taxonomy" id="103836"/>
    <lineage>
        <taxon>Bacteria</taxon>
        <taxon>Bacillati</taxon>
        <taxon>Actinomycetota</taxon>
        <taxon>Actinomycetes</taxon>
        <taxon>Streptosporangiales</taxon>
        <taxon>Streptosporangiaceae</taxon>
        <taxon>Thermopolyspora</taxon>
    </lineage>
</organism>
<accession>A0A543ISS0</accession>
<sequence>MTLFDQVLLWLHIAFSMFTLGPVAAFTGATPRYIRQRNVEVVRYLHRGTRIFGVLTVGVFVFGALLGRGFLGAPYMSVSMTLFIVSLVLLVVIDRDQATAVRVLSNESSEDDAKAQTGRIAALGGLVALLWLVILVLMVAGSPPQA</sequence>
<feature type="transmembrane region" description="Helical" evidence="1">
    <location>
        <begin position="6"/>
        <end position="27"/>
    </location>
</feature>
<evidence type="ECO:0000256" key="1">
    <source>
        <dbReference type="SAM" id="Phobius"/>
    </source>
</evidence>
<feature type="transmembrane region" description="Helical" evidence="1">
    <location>
        <begin position="73"/>
        <end position="93"/>
    </location>
</feature>
<evidence type="ECO:0000313" key="2">
    <source>
        <dbReference type="EMBL" id="TQM73629.1"/>
    </source>
</evidence>
<reference evidence="2 3" key="1">
    <citation type="submission" date="2019-06" db="EMBL/GenBank/DDBJ databases">
        <title>Sequencing the genomes of 1000 actinobacteria strains.</title>
        <authorList>
            <person name="Klenk H.-P."/>
        </authorList>
    </citation>
    <scope>NUCLEOTIDE SEQUENCE [LARGE SCALE GENOMIC DNA]</scope>
    <source>
        <strain evidence="2 3">DSM 43186</strain>
    </source>
</reference>
<keyword evidence="1" id="KW-0472">Membrane</keyword>
<feature type="transmembrane region" description="Helical" evidence="1">
    <location>
        <begin position="48"/>
        <end position="67"/>
    </location>
</feature>